<dbReference type="Proteomes" id="UP000228976">
    <property type="component" value="Unassembled WGS sequence"/>
</dbReference>
<evidence type="ECO:0000313" key="3">
    <source>
        <dbReference type="EMBL" id="OZG56225.1"/>
    </source>
</evidence>
<sequence length="109" mass="12024">MSKRPVEAQTALAQKGHPLILLISCILLAFVLITANLTMRTQMVQDSFEISSLNNKIGTLTQDVQERQTRLDQLNAQLPDRAQKLGMKPADTSTTIDLNSKPTFGTEAQ</sequence>
<evidence type="ECO:0000313" key="4">
    <source>
        <dbReference type="Proteomes" id="UP000228976"/>
    </source>
</evidence>
<dbReference type="AlphaFoldDB" id="A0A261FB18"/>
<keyword evidence="2" id="KW-1133">Transmembrane helix</keyword>
<reference evidence="3 4" key="1">
    <citation type="journal article" date="2017" name="BMC Genomics">
        <title>Comparative genomic and phylogenomic analyses of the Bifidobacteriaceae family.</title>
        <authorList>
            <person name="Lugli G.A."/>
            <person name="Milani C."/>
            <person name="Turroni F."/>
            <person name="Duranti S."/>
            <person name="Mancabelli L."/>
            <person name="Mangifesta M."/>
            <person name="Ferrario C."/>
            <person name="Modesto M."/>
            <person name="Mattarelli P."/>
            <person name="Jiri K."/>
            <person name="van Sinderen D."/>
            <person name="Ventura M."/>
        </authorList>
    </citation>
    <scope>NUCLEOTIDE SEQUENCE [LARGE SCALE GENOMIC DNA]</scope>
    <source>
        <strain evidence="3 4">LMG 21773</strain>
    </source>
</reference>
<feature type="region of interest" description="Disordered" evidence="1">
    <location>
        <begin position="79"/>
        <end position="109"/>
    </location>
</feature>
<comment type="caution">
    <text evidence="3">The sequence shown here is derived from an EMBL/GenBank/DDBJ whole genome shotgun (WGS) entry which is preliminary data.</text>
</comment>
<evidence type="ECO:0000256" key="2">
    <source>
        <dbReference type="SAM" id="Phobius"/>
    </source>
</evidence>
<dbReference type="OrthoDB" id="3240362at2"/>
<feature type="compositionally biased region" description="Polar residues" evidence="1">
    <location>
        <begin position="91"/>
        <end position="109"/>
    </location>
</feature>
<proteinExistence type="predicted"/>
<feature type="transmembrane region" description="Helical" evidence="2">
    <location>
        <begin position="20"/>
        <end position="39"/>
    </location>
</feature>
<accession>A0A261FB18</accession>
<gene>
    <name evidence="3" type="ORF">AEAE_0713</name>
</gene>
<protein>
    <recommendedName>
        <fullName evidence="5">Cell division protein FtsL</fullName>
    </recommendedName>
</protein>
<organism evidence="3 4">
    <name type="scientific">Aeriscardovia aeriphila</name>
    <dbReference type="NCBI Taxonomy" id="218139"/>
    <lineage>
        <taxon>Bacteria</taxon>
        <taxon>Bacillati</taxon>
        <taxon>Actinomycetota</taxon>
        <taxon>Actinomycetes</taxon>
        <taxon>Bifidobacteriales</taxon>
        <taxon>Bifidobacteriaceae</taxon>
        <taxon>Aeriscardovia</taxon>
    </lineage>
</organism>
<evidence type="ECO:0000256" key="1">
    <source>
        <dbReference type="SAM" id="MobiDB-lite"/>
    </source>
</evidence>
<dbReference type="EMBL" id="MWWU01000002">
    <property type="protein sequence ID" value="OZG56225.1"/>
    <property type="molecule type" value="Genomic_DNA"/>
</dbReference>
<dbReference type="RefSeq" id="WP_094689776.1">
    <property type="nucleotide sequence ID" value="NZ_JACBYZ010000001.1"/>
</dbReference>
<name>A0A261FB18_9BIFI</name>
<keyword evidence="4" id="KW-1185">Reference proteome</keyword>
<keyword evidence="2" id="KW-0812">Transmembrane</keyword>
<keyword evidence="2" id="KW-0472">Membrane</keyword>
<evidence type="ECO:0008006" key="5">
    <source>
        <dbReference type="Google" id="ProtNLM"/>
    </source>
</evidence>